<feature type="coiled-coil region" evidence="1">
    <location>
        <begin position="6"/>
        <end position="81"/>
    </location>
</feature>
<proteinExistence type="predicted"/>
<evidence type="ECO:0000313" key="5">
    <source>
        <dbReference type="Proteomes" id="UP000829354"/>
    </source>
</evidence>
<organism evidence="3 5">
    <name type="scientific">Caenorhabditis briggsae</name>
    <dbReference type="NCBI Taxonomy" id="6238"/>
    <lineage>
        <taxon>Eukaryota</taxon>
        <taxon>Metazoa</taxon>
        <taxon>Ecdysozoa</taxon>
        <taxon>Nematoda</taxon>
        <taxon>Chromadorea</taxon>
        <taxon>Rhabditida</taxon>
        <taxon>Rhabditina</taxon>
        <taxon>Rhabditomorpha</taxon>
        <taxon>Rhabditoidea</taxon>
        <taxon>Rhabditidae</taxon>
        <taxon>Peloderinae</taxon>
        <taxon>Caenorhabditis</taxon>
    </lineage>
</organism>
<evidence type="ECO:0000256" key="1">
    <source>
        <dbReference type="SAM" id="Coils"/>
    </source>
</evidence>
<evidence type="ECO:0000313" key="3">
    <source>
        <dbReference type="EMBL" id="UMM32504.1"/>
    </source>
</evidence>
<reference evidence="2 4" key="1">
    <citation type="submission" date="2022-02" db="EMBL/GenBank/DDBJ databases">
        <title>Chromosome-level reference genomes for two strains of Caenorhabditis briggsae: an improved platform for comparative genomics.</title>
        <authorList>
            <person name="Stevens L."/>
            <person name="Andersen E.C."/>
        </authorList>
    </citation>
    <scope>NUCLEOTIDE SEQUENCE [LARGE SCALE GENOMIC DNA]</scope>
    <source>
        <strain evidence="2">QX1410_ONT</strain>
        <tissue evidence="2">Whole-organism</tissue>
    </source>
</reference>
<keyword evidence="1" id="KW-0175">Coiled coil</keyword>
<reference evidence="3 5" key="2">
    <citation type="submission" date="2022-04" db="EMBL/GenBank/DDBJ databases">
        <title>Chromosome-level reference genomes for two strains of Caenorhabditis briggsae: an improved platform for comparative genomics.</title>
        <authorList>
            <person name="Stevens L."/>
            <person name="Andersen E."/>
        </authorList>
    </citation>
    <scope>NUCLEOTIDE SEQUENCE [LARGE SCALE GENOMIC DNA]</scope>
    <source>
        <strain evidence="3">VX34</strain>
        <tissue evidence="3">Whole-organism</tissue>
    </source>
</reference>
<dbReference type="AlphaFoldDB" id="A0AAE9F429"/>
<accession>A0AAE9F429</accession>
<dbReference type="EMBL" id="CP090895">
    <property type="protein sequence ID" value="ULT86756.1"/>
    <property type="molecule type" value="Genomic_DNA"/>
</dbReference>
<protein>
    <submittedName>
        <fullName evidence="3">Uncharacterized protein</fullName>
    </submittedName>
</protein>
<dbReference type="Proteomes" id="UP000829354">
    <property type="component" value="Chromosome V"/>
</dbReference>
<name>A0AAE9F429_CAEBR</name>
<dbReference type="EMBL" id="CP092624">
    <property type="protein sequence ID" value="UMM32504.1"/>
    <property type="molecule type" value="Genomic_DNA"/>
</dbReference>
<evidence type="ECO:0000313" key="4">
    <source>
        <dbReference type="Proteomes" id="UP000827892"/>
    </source>
</evidence>
<gene>
    <name evidence="2" type="ORF">L3Y34_006460</name>
    <name evidence="3" type="ORF">L5515_006269</name>
</gene>
<sequence>MSAQEIAKFQQQLLDVRKVLKELEDQRKMVQEKIEEHPDQAKWVDLMVVVKDAVESTTMVENILEKLVEGLEKAHDDLQKMEQPAEKADPQ</sequence>
<dbReference type="Proteomes" id="UP000827892">
    <property type="component" value="Chromosome V"/>
</dbReference>
<evidence type="ECO:0000313" key="2">
    <source>
        <dbReference type="EMBL" id="ULT86756.1"/>
    </source>
</evidence>
<keyword evidence="5" id="KW-1185">Reference proteome</keyword>